<sequence>MNHFFKKAKSYEKAANQHFENAYNCLSLENELLYRPYFDASFHTSSLVYPLCHTLKTFIAIGRILQGTWLLIEALFNDDLEETSERILTGMGNELLTCFLDIGNIFASVLSIISRTVASLINGYSENTMKNSIDFSNPLALFQSSNILESLANGITYNVLDAALYESTTTLSM</sequence>
<dbReference type="OrthoDB" id="10006133at2"/>
<gene>
    <name evidence="1" type="ORF">Lsha_1659</name>
</gene>
<name>A0A0W0YSR0_9GAMM</name>
<evidence type="ECO:0000313" key="2">
    <source>
        <dbReference type="Proteomes" id="UP000054600"/>
    </source>
</evidence>
<dbReference type="AlphaFoldDB" id="A0A0W0YSR0"/>
<protein>
    <submittedName>
        <fullName evidence="1">Uncharacterized protein</fullName>
    </submittedName>
</protein>
<comment type="caution">
    <text evidence="1">The sequence shown here is derived from an EMBL/GenBank/DDBJ whole genome shotgun (WGS) entry which is preliminary data.</text>
</comment>
<dbReference type="Proteomes" id="UP000054600">
    <property type="component" value="Unassembled WGS sequence"/>
</dbReference>
<accession>A0A0W0YSR0</accession>
<proteinExistence type="predicted"/>
<dbReference type="EMBL" id="LNYW01000046">
    <property type="protein sequence ID" value="KTD59909.1"/>
    <property type="molecule type" value="Genomic_DNA"/>
</dbReference>
<organism evidence="1 2">
    <name type="scientific">Legionella shakespearei DSM 23087</name>
    <dbReference type="NCBI Taxonomy" id="1122169"/>
    <lineage>
        <taxon>Bacteria</taxon>
        <taxon>Pseudomonadati</taxon>
        <taxon>Pseudomonadota</taxon>
        <taxon>Gammaproteobacteria</taxon>
        <taxon>Legionellales</taxon>
        <taxon>Legionellaceae</taxon>
        <taxon>Legionella</taxon>
    </lineage>
</organism>
<dbReference type="PATRIC" id="fig|1122169.6.peg.1909"/>
<reference evidence="1 2" key="1">
    <citation type="submission" date="2015-11" db="EMBL/GenBank/DDBJ databases">
        <title>Genomic analysis of 38 Legionella species identifies large and diverse effector repertoires.</title>
        <authorList>
            <person name="Burstein D."/>
            <person name="Amaro F."/>
            <person name="Zusman T."/>
            <person name="Lifshitz Z."/>
            <person name="Cohen O."/>
            <person name="Gilbert J.A."/>
            <person name="Pupko T."/>
            <person name="Shuman H.A."/>
            <person name="Segal G."/>
        </authorList>
    </citation>
    <scope>NUCLEOTIDE SEQUENCE [LARGE SCALE GENOMIC DNA]</scope>
    <source>
        <strain evidence="1 2">ATCC 49655</strain>
    </source>
</reference>
<dbReference type="RefSeq" id="WP_018576998.1">
    <property type="nucleotide sequence ID" value="NZ_KB892393.1"/>
</dbReference>
<keyword evidence="2" id="KW-1185">Reference proteome</keyword>
<evidence type="ECO:0000313" key="1">
    <source>
        <dbReference type="EMBL" id="KTD59909.1"/>
    </source>
</evidence>